<evidence type="ECO:0000256" key="1">
    <source>
        <dbReference type="PROSITE-ProRule" id="PRU00191"/>
    </source>
</evidence>
<dbReference type="SMART" id="SM00252">
    <property type="entry name" value="SH2"/>
    <property type="match status" value="1"/>
</dbReference>
<feature type="compositionally biased region" description="Basic and acidic residues" evidence="2">
    <location>
        <begin position="141"/>
        <end position="162"/>
    </location>
</feature>
<evidence type="ECO:0000313" key="4">
    <source>
        <dbReference type="EMBL" id="EGD76891.1"/>
    </source>
</evidence>
<feature type="compositionally biased region" description="Polar residues" evidence="2">
    <location>
        <begin position="19"/>
        <end position="29"/>
    </location>
</feature>
<reference evidence="4" key="1">
    <citation type="submission" date="2009-08" db="EMBL/GenBank/DDBJ databases">
        <title>Annotation of Salpingoeca rosetta.</title>
        <authorList>
            <consortium name="The Broad Institute Genome Sequencing Platform"/>
            <person name="Russ C."/>
            <person name="Cuomo C."/>
            <person name="Burger G."/>
            <person name="Gray M.W."/>
            <person name="Holland P.W.H."/>
            <person name="King N."/>
            <person name="Lang F.B.F."/>
            <person name="Roger A.J."/>
            <person name="Ruiz-Trillo I."/>
            <person name="Young S.K."/>
            <person name="Zeng Q."/>
            <person name="Gargeya S."/>
            <person name="Alvarado L."/>
            <person name="Berlin A."/>
            <person name="Chapman S.B."/>
            <person name="Chen Z."/>
            <person name="Freedman E."/>
            <person name="Gellesch M."/>
            <person name="Goldberg J."/>
            <person name="Griggs A."/>
            <person name="Gujja S."/>
            <person name="Heilman E."/>
            <person name="Heiman D."/>
            <person name="Howarth C."/>
            <person name="Mehta T."/>
            <person name="Neiman D."/>
            <person name="Pearson M."/>
            <person name="Roberts A."/>
            <person name="Saif S."/>
            <person name="Shea T."/>
            <person name="Shenoy N."/>
            <person name="Sisk P."/>
            <person name="Stolte C."/>
            <person name="Sykes S."/>
            <person name="White J."/>
            <person name="Yandava C."/>
            <person name="Haas B."/>
            <person name="Nusbaum C."/>
            <person name="Birren B."/>
        </authorList>
    </citation>
    <scope>NUCLEOTIDE SEQUENCE [LARGE SCALE GENOMIC DNA]</scope>
    <source>
        <strain evidence="4">ATCC 50818</strain>
    </source>
</reference>
<dbReference type="AlphaFoldDB" id="F2UIE2"/>
<dbReference type="RefSeq" id="XP_004991263.1">
    <property type="nucleotide sequence ID" value="XM_004991206.1"/>
</dbReference>
<sequence length="644" mass="69733">MSDVLSRERGGKSMALLNGESNEQGQPRSASPPPVVQVRDDFSDHIYDAWLTPEDYEKLEKKYEDAQAVKAVLSHMSTLTIEDLTREYNQRQAAQQQQQRHPQQQQSHQQPHQQQEQQQPQQKPHQGKAVQRRSTSGYDHLPPHHVRDEPTHNYDRLDEAVPEHPPTPATAHAALTKPAGSTTNVAATPPASMNWSPTADTSLDRMASENSEQHLYYAVHEQKPAPGTTTDATADDGSQHLYAAINEQQVSSHSIGSVSIINNNGINKANNSHASSSNSNARRTAAPKPAVPSRAAATRCDWTITCPPLPPKKHEDAPPRPPVPSPSPAAQGKPAADHTGSQAAVTAVTDVTTPGVPALPPRDAAEPVSTQPPPAGVVDPPNAVNPSPSSTHPHQRKPREPMPLPSSASSSSLSSQPRHLPSSPTPHASHPNHGQPAHLDRLVHPDLPQREAAGLRPLPVVPTTPFASVAVASPPSSPLSASSSAAVLQPPAYGPSGVSKRDTRGPLTAAEEDAWLKRGAVTCGPLVLHVSDASFARFVHHCTTRRMASALLKGYFHQHNASLDTDGTYLLRSSLKKRYTIVVSVLYQGSTRHYEFSLNKDLAFVNEHGRVFGSLRQMLTFFQKNKDKLCCRLRHCLAPPPARQ</sequence>
<dbReference type="KEGG" id="sre:PTSG_08237"/>
<evidence type="ECO:0000313" key="5">
    <source>
        <dbReference type="Proteomes" id="UP000007799"/>
    </source>
</evidence>
<feature type="compositionally biased region" description="Low complexity" evidence="2">
    <location>
        <begin position="169"/>
        <end position="179"/>
    </location>
</feature>
<feature type="compositionally biased region" description="Low complexity" evidence="2">
    <location>
        <begin position="343"/>
        <end position="356"/>
    </location>
</feature>
<feature type="region of interest" description="Disordered" evidence="2">
    <location>
        <begin position="84"/>
        <end position="194"/>
    </location>
</feature>
<dbReference type="Gene3D" id="3.30.505.10">
    <property type="entry name" value="SH2 domain"/>
    <property type="match status" value="1"/>
</dbReference>
<feature type="compositionally biased region" description="Polar residues" evidence="2">
    <location>
        <begin position="180"/>
        <end position="194"/>
    </location>
</feature>
<dbReference type="Pfam" id="PF00017">
    <property type="entry name" value="SH2"/>
    <property type="match status" value="1"/>
</dbReference>
<dbReference type="Proteomes" id="UP000007799">
    <property type="component" value="Unassembled WGS sequence"/>
</dbReference>
<dbReference type="CDD" id="cd00173">
    <property type="entry name" value="SH2"/>
    <property type="match status" value="1"/>
</dbReference>
<feature type="domain" description="SH2" evidence="3">
    <location>
        <begin position="538"/>
        <end position="637"/>
    </location>
</feature>
<keyword evidence="1" id="KW-0727">SH2 domain</keyword>
<name>F2UIE2_SALR5</name>
<feature type="region of interest" description="Disordered" evidence="2">
    <location>
        <begin position="1"/>
        <end position="40"/>
    </location>
</feature>
<dbReference type="InterPro" id="IPR000980">
    <property type="entry name" value="SH2"/>
</dbReference>
<feature type="compositionally biased region" description="Low complexity" evidence="2">
    <location>
        <begin position="405"/>
        <end position="422"/>
    </location>
</feature>
<evidence type="ECO:0000259" key="3">
    <source>
        <dbReference type="PROSITE" id="PS50001"/>
    </source>
</evidence>
<dbReference type="OMA" id="KANNSHA"/>
<evidence type="ECO:0000256" key="2">
    <source>
        <dbReference type="SAM" id="MobiDB-lite"/>
    </source>
</evidence>
<feature type="compositionally biased region" description="Low complexity" evidence="2">
    <location>
        <begin position="90"/>
        <end position="124"/>
    </location>
</feature>
<feature type="region of interest" description="Disordered" evidence="2">
    <location>
        <begin position="269"/>
        <end position="440"/>
    </location>
</feature>
<dbReference type="InterPro" id="IPR036860">
    <property type="entry name" value="SH2_dom_sf"/>
</dbReference>
<protein>
    <recommendedName>
        <fullName evidence="3">SH2 domain-containing protein</fullName>
    </recommendedName>
</protein>
<dbReference type="PROSITE" id="PS50001">
    <property type="entry name" value="SH2"/>
    <property type="match status" value="1"/>
</dbReference>
<dbReference type="SUPFAM" id="SSF55550">
    <property type="entry name" value="SH2 domain"/>
    <property type="match status" value="1"/>
</dbReference>
<gene>
    <name evidence="4" type="ORF">PTSG_08237</name>
</gene>
<feature type="compositionally biased region" description="Low complexity" evidence="2">
    <location>
        <begin position="269"/>
        <end position="286"/>
    </location>
</feature>
<proteinExistence type="predicted"/>
<organism evidence="5">
    <name type="scientific">Salpingoeca rosetta (strain ATCC 50818 / BSB-021)</name>
    <dbReference type="NCBI Taxonomy" id="946362"/>
    <lineage>
        <taxon>Eukaryota</taxon>
        <taxon>Choanoflagellata</taxon>
        <taxon>Craspedida</taxon>
        <taxon>Salpingoecidae</taxon>
        <taxon>Salpingoeca</taxon>
    </lineage>
</organism>
<dbReference type="GeneID" id="16071824"/>
<accession>F2UIE2</accession>
<keyword evidence="5" id="KW-1185">Reference proteome</keyword>
<dbReference type="InParanoid" id="F2UIE2"/>
<dbReference type="EMBL" id="GL832975">
    <property type="protein sequence ID" value="EGD76891.1"/>
    <property type="molecule type" value="Genomic_DNA"/>
</dbReference>
<feature type="compositionally biased region" description="Basic and acidic residues" evidence="2">
    <location>
        <begin position="1"/>
        <end position="11"/>
    </location>
</feature>